<dbReference type="RefSeq" id="WP_011281931.1">
    <property type="nucleotide sequence ID" value="NC_007205.1"/>
</dbReference>
<name>Q4FMK3_PELUB</name>
<organism evidence="1 2">
    <name type="scientific">Pelagibacter ubique (strain HTCC1062)</name>
    <dbReference type="NCBI Taxonomy" id="335992"/>
    <lineage>
        <taxon>Bacteria</taxon>
        <taxon>Pseudomonadati</taxon>
        <taxon>Pseudomonadota</taxon>
        <taxon>Alphaproteobacteria</taxon>
        <taxon>Candidatus Pelagibacterales</taxon>
        <taxon>Candidatus Pelagibacteraceae</taxon>
        <taxon>Candidatus Pelagibacter</taxon>
    </lineage>
</organism>
<protein>
    <submittedName>
        <fullName evidence="1">Probable NAGC-like transcription regulator</fullName>
    </submittedName>
</protein>
<keyword evidence="2" id="KW-1185">Reference proteome</keyword>
<dbReference type="Gene3D" id="3.30.420.40">
    <property type="match status" value="2"/>
</dbReference>
<dbReference type="AlphaFoldDB" id="Q4FMK3"/>
<dbReference type="InterPro" id="IPR000600">
    <property type="entry name" value="ROK"/>
</dbReference>
<sequence>MQIGFDVGATKIESVILKDNGEEVDRSRRDCPKDYLSIVQTIKDVVVELEKKHNKTLPVGVCHPGVHSPQTGLVKNAPNCVWIEKQPFQKSLREALNREVFCENDGNCFALSEAIDGAGKHYKIVYGIILGSGAGGGLVIDKQIVSGPNGVAGEWGHNQLPFMAAQKEELKTLNLRDAEVESFVSGLGLAKRFNKKYKKNLKANEIFELYRRHELDAEKMIEEFKTNLAMSLATIVNILDPDVFIFGGGVTNEIDFFDEIENLTKKYVIGKEYEGVFLKPKYGDASGVRGAARLGRKSSY</sequence>
<gene>
    <name evidence="1" type="primary">yajF</name>
    <name evidence="1" type="ordered locus">SAR11_0768</name>
</gene>
<dbReference type="SUPFAM" id="SSF53067">
    <property type="entry name" value="Actin-like ATPase domain"/>
    <property type="match status" value="1"/>
</dbReference>
<dbReference type="EMBL" id="CP000084">
    <property type="protein sequence ID" value="AAZ21586.1"/>
    <property type="molecule type" value="Genomic_DNA"/>
</dbReference>
<dbReference type="OrthoDB" id="9810372at2"/>
<evidence type="ECO:0000313" key="2">
    <source>
        <dbReference type="Proteomes" id="UP000002528"/>
    </source>
</evidence>
<dbReference type="GO" id="GO:0004396">
    <property type="term" value="F:hexokinase activity"/>
    <property type="evidence" value="ECO:0007669"/>
    <property type="project" value="TreeGrafter"/>
</dbReference>
<proteinExistence type="predicted"/>
<dbReference type="PANTHER" id="PTHR18964">
    <property type="entry name" value="ROK (REPRESSOR, ORF, KINASE) FAMILY"/>
    <property type="match status" value="1"/>
</dbReference>
<dbReference type="GeneID" id="66295269"/>
<dbReference type="InterPro" id="IPR043129">
    <property type="entry name" value="ATPase_NBD"/>
</dbReference>
<dbReference type="PANTHER" id="PTHR18964:SF174">
    <property type="entry name" value="D-ALLOSE KINASE-RELATED"/>
    <property type="match status" value="1"/>
</dbReference>
<dbReference type="STRING" id="335992.SAR11_0768"/>
<dbReference type="KEGG" id="pub:SAR11_0768"/>
<reference evidence="1 2" key="1">
    <citation type="journal article" date="2005" name="Science">
        <title>Genome streamlining in a cosmopolitan oceanic bacterium.</title>
        <authorList>
            <person name="Giovannoni S.J."/>
            <person name="Tripp H.J."/>
            <person name="Givan S."/>
            <person name="Podar M."/>
            <person name="Vergin K.L."/>
            <person name="Baptista D."/>
            <person name="Bibbs L."/>
            <person name="Eads J."/>
            <person name="Richardson T.H."/>
            <person name="Noordewier M."/>
            <person name="Rappe M.S."/>
            <person name="Short J.M."/>
            <person name="Carrington J.C."/>
            <person name="Mathur E.J."/>
        </authorList>
    </citation>
    <scope>NUCLEOTIDE SEQUENCE [LARGE SCALE GENOMIC DNA]</scope>
    <source>
        <strain evidence="1 2">HTCC1062</strain>
    </source>
</reference>
<evidence type="ECO:0000313" key="1">
    <source>
        <dbReference type="EMBL" id="AAZ21586.1"/>
    </source>
</evidence>
<dbReference type="Pfam" id="PF00480">
    <property type="entry name" value="ROK"/>
    <property type="match status" value="1"/>
</dbReference>
<accession>Q4FMK3</accession>
<dbReference type="eggNOG" id="COG1940">
    <property type="taxonomic scope" value="Bacteria"/>
</dbReference>
<dbReference type="HOGENOM" id="CLU_036604_0_3_5"/>
<dbReference type="Proteomes" id="UP000002528">
    <property type="component" value="Chromosome"/>
</dbReference>